<reference evidence="8 9" key="1">
    <citation type="submission" date="2016-04" db="EMBL/GenBank/DDBJ databases">
        <title>Complete Genome Sequence of Halotalea alkalilenta IHB B 13600.</title>
        <authorList>
            <person name="Swarnkar M.K."/>
            <person name="Sharma A."/>
            <person name="Kaushal K."/>
            <person name="Soni R."/>
            <person name="Rana S."/>
            <person name="Singh A.K."/>
            <person name="Gulati A."/>
        </authorList>
    </citation>
    <scope>NUCLEOTIDE SEQUENCE [LARGE SCALE GENOMIC DNA]</scope>
    <source>
        <strain evidence="8 9">IHB B 13600</strain>
    </source>
</reference>
<sequence length="96" mass="10241">MRRLRLAALIEGTTLVALLLLAVPLKHLAGLPGAVSLIGPIHGVAFLGYLALVLHAYAGGGWRAGEIARLIIAAFIPFGAWFSIRQLKRKQAKAYA</sequence>
<dbReference type="Proteomes" id="UP000077875">
    <property type="component" value="Chromosome"/>
</dbReference>
<keyword evidence="9" id="KW-1185">Reference proteome</keyword>
<evidence type="ECO:0000256" key="2">
    <source>
        <dbReference type="ARBA" id="ARBA00022475"/>
    </source>
</evidence>
<keyword evidence="4 6" id="KW-1133">Transmembrane helix</keyword>
<evidence type="ECO:0000259" key="7">
    <source>
        <dbReference type="Pfam" id="PF12823"/>
    </source>
</evidence>
<evidence type="ECO:0000256" key="3">
    <source>
        <dbReference type="ARBA" id="ARBA00022692"/>
    </source>
</evidence>
<keyword evidence="5 6" id="KW-0472">Membrane</keyword>
<accession>A0A172YJP4</accession>
<protein>
    <recommendedName>
        <fullName evidence="7">DUF3817 domain-containing protein</fullName>
    </recommendedName>
</protein>
<evidence type="ECO:0000256" key="1">
    <source>
        <dbReference type="ARBA" id="ARBA00004651"/>
    </source>
</evidence>
<evidence type="ECO:0000256" key="6">
    <source>
        <dbReference type="SAM" id="Phobius"/>
    </source>
</evidence>
<dbReference type="NCBIfam" id="TIGR03954">
    <property type="entry name" value="integ_memb_HG"/>
    <property type="match status" value="1"/>
</dbReference>
<dbReference type="PANTHER" id="PTHR40077:SF1">
    <property type="entry name" value="MEMBRANE PROTEIN"/>
    <property type="match status" value="1"/>
</dbReference>
<keyword evidence="2" id="KW-1003">Cell membrane</keyword>
<evidence type="ECO:0000256" key="5">
    <source>
        <dbReference type="ARBA" id="ARBA00023136"/>
    </source>
</evidence>
<dbReference type="Pfam" id="PF12823">
    <property type="entry name" value="DUF3817"/>
    <property type="match status" value="1"/>
</dbReference>
<proteinExistence type="predicted"/>
<evidence type="ECO:0000256" key="4">
    <source>
        <dbReference type="ARBA" id="ARBA00022989"/>
    </source>
</evidence>
<feature type="transmembrane region" description="Helical" evidence="6">
    <location>
        <begin position="37"/>
        <end position="58"/>
    </location>
</feature>
<dbReference type="GO" id="GO:0005886">
    <property type="term" value="C:plasma membrane"/>
    <property type="evidence" value="ECO:0007669"/>
    <property type="project" value="UniProtKB-SubCell"/>
</dbReference>
<name>A0A172YJP4_9GAMM</name>
<evidence type="ECO:0000313" key="8">
    <source>
        <dbReference type="EMBL" id="ANF59429.1"/>
    </source>
</evidence>
<feature type="transmembrane region" description="Helical" evidence="6">
    <location>
        <begin position="64"/>
        <end position="84"/>
    </location>
</feature>
<comment type="subcellular location">
    <subcellularLocation>
        <location evidence="1">Cell membrane</location>
        <topology evidence="1">Multi-pass membrane protein</topology>
    </subcellularLocation>
</comment>
<organism evidence="8 9">
    <name type="scientific">Halotalea alkalilenta</name>
    <dbReference type="NCBI Taxonomy" id="376489"/>
    <lineage>
        <taxon>Bacteria</taxon>
        <taxon>Pseudomonadati</taxon>
        <taxon>Pseudomonadota</taxon>
        <taxon>Gammaproteobacteria</taxon>
        <taxon>Oceanospirillales</taxon>
        <taxon>Halomonadaceae</taxon>
        <taxon>Halotalea</taxon>
    </lineage>
</organism>
<dbReference type="InterPro" id="IPR023845">
    <property type="entry name" value="DUF3817_TM"/>
</dbReference>
<gene>
    <name evidence="8" type="ORF">A5892_01660</name>
</gene>
<dbReference type="KEGG" id="haa:A5892_01660"/>
<feature type="transmembrane region" description="Helical" evidence="6">
    <location>
        <begin position="6"/>
        <end position="25"/>
    </location>
</feature>
<keyword evidence="3 6" id="KW-0812">Transmembrane</keyword>
<feature type="domain" description="DUF3817" evidence="7">
    <location>
        <begin position="2"/>
        <end position="89"/>
    </location>
</feature>
<dbReference type="EMBL" id="CP015243">
    <property type="protein sequence ID" value="ANF59429.1"/>
    <property type="molecule type" value="Genomic_DNA"/>
</dbReference>
<dbReference type="AlphaFoldDB" id="A0A172YJP4"/>
<dbReference type="PANTHER" id="PTHR40077">
    <property type="entry name" value="MEMBRANE PROTEIN-RELATED"/>
    <property type="match status" value="1"/>
</dbReference>
<evidence type="ECO:0000313" key="9">
    <source>
        <dbReference type="Proteomes" id="UP000077875"/>
    </source>
</evidence>